<feature type="transmembrane region" description="Helical" evidence="7">
    <location>
        <begin position="65"/>
        <end position="83"/>
    </location>
</feature>
<keyword evidence="10" id="KW-1185">Reference proteome</keyword>
<dbReference type="Gene3D" id="3.30.60.30">
    <property type="match status" value="1"/>
</dbReference>
<dbReference type="GO" id="GO:0005576">
    <property type="term" value="C:extracellular region"/>
    <property type="evidence" value="ECO:0007669"/>
    <property type="project" value="UniProtKB-SubCell"/>
</dbReference>
<dbReference type="SMART" id="SM00280">
    <property type="entry name" value="KAZAL"/>
    <property type="match status" value="1"/>
</dbReference>
<dbReference type="PRINTS" id="PR00290">
    <property type="entry name" value="KAZALINHBTR"/>
</dbReference>
<organism evidence="9 10">
    <name type="scientific">Salmo trutta</name>
    <name type="common">Brown trout</name>
    <dbReference type="NCBI Taxonomy" id="8032"/>
    <lineage>
        <taxon>Eukaryota</taxon>
        <taxon>Metazoa</taxon>
        <taxon>Chordata</taxon>
        <taxon>Craniata</taxon>
        <taxon>Vertebrata</taxon>
        <taxon>Euteleostomi</taxon>
        <taxon>Actinopterygii</taxon>
        <taxon>Neopterygii</taxon>
        <taxon>Teleostei</taxon>
        <taxon>Protacanthopterygii</taxon>
        <taxon>Salmoniformes</taxon>
        <taxon>Salmonidae</taxon>
        <taxon>Salmoninae</taxon>
        <taxon>Salmo</taxon>
    </lineage>
</organism>
<dbReference type="OMA" id="CVHRMET"/>
<evidence type="ECO:0000313" key="10">
    <source>
        <dbReference type="Proteomes" id="UP000472277"/>
    </source>
</evidence>
<dbReference type="GO" id="GO:0004867">
    <property type="term" value="F:serine-type endopeptidase inhibitor activity"/>
    <property type="evidence" value="ECO:0007669"/>
    <property type="project" value="UniProtKB-KW"/>
</dbReference>
<reference evidence="9" key="2">
    <citation type="submission" date="2025-09" db="UniProtKB">
        <authorList>
            <consortium name="Ensembl"/>
        </authorList>
    </citation>
    <scope>IDENTIFICATION</scope>
</reference>
<dbReference type="PROSITE" id="PS51465">
    <property type="entry name" value="KAZAL_2"/>
    <property type="match status" value="1"/>
</dbReference>
<keyword evidence="4" id="KW-0722">Serine protease inhibitor</keyword>
<dbReference type="InterPro" id="IPR001239">
    <property type="entry name" value="Prot_inh_Kazal-m"/>
</dbReference>
<dbReference type="Pfam" id="PF00050">
    <property type="entry name" value="Kazal_1"/>
    <property type="match status" value="1"/>
</dbReference>
<keyword evidence="7" id="KW-0812">Transmembrane</keyword>
<proteinExistence type="predicted"/>
<evidence type="ECO:0000256" key="5">
    <source>
        <dbReference type="ARBA" id="ARBA00023157"/>
    </source>
</evidence>
<evidence type="ECO:0000256" key="2">
    <source>
        <dbReference type="ARBA" id="ARBA00022525"/>
    </source>
</evidence>
<dbReference type="AlphaFoldDB" id="A0A674B1I1"/>
<protein>
    <recommendedName>
        <fullName evidence="8">Kazal-like domain-containing protein</fullName>
    </recommendedName>
</protein>
<sequence>MTTQQHPPGSKPTADLEQGTSQIIQKQRRYNRDYIVLLELHSVIGPTPTVLSVEFDLFWPDHNMVGKTILLVCLAVFFSAVDAEDRSRLYRRPSCGDMSLTQACPLNYSPVCGNDGNTYPNECSLCVHRMETNADILIVKDGSC</sequence>
<dbReference type="InterPro" id="IPR002350">
    <property type="entry name" value="Kazal_dom"/>
</dbReference>
<dbReference type="Proteomes" id="UP000472277">
    <property type="component" value="Chromosome 13"/>
</dbReference>
<keyword evidence="5" id="KW-1015">Disulfide bond</keyword>
<evidence type="ECO:0000256" key="4">
    <source>
        <dbReference type="ARBA" id="ARBA00022900"/>
    </source>
</evidence>
<evidence type="ECO:0000256" key="1">
    <source>
        <dbReference type="ARBA" id="ARBA00004613"/>
    </source>
</evidence>
<keyword evidence="7" id="KW-0472">Membrane</keyword>
<keyword evidence="2" id="KW-0964">Secreted</keyword>
<keyword evidence="3" id="KW-0646">Protease inhibitor</keyword>
<dbReference type="FunCoup" id="A0A674B1I1">
    <property type="interactions" value="383"/>
</dbReference>
<keyword evidence="7" id="KW-1133">Transmembrane helix</keyword>
<dbReference type="PANTHER" id="PTHR47729">
    <property type="entry name" value="SERINE PEPTIDASE INHIBITOR, KAZAL TYPE 2, TANDEM DUPLICATE 1-RELATED"/>
    <property type="match status" value="1"/>
</dbReference>
<comment type="subcellular location">
    <subcellularLocation>
        <location evidence="1">Secreted</location>
    </subcellularLocation>
</comment>
<evidence type="ECO:0000313" key="9">
    <source>
        <dbReference type="Ensembl" id="ENSSTUP00000065265.1"/>
    </source>
</evidence>
<dbReference type="Ensembl" id="ENSSTUT00000069070.1">
    <property type="protein sequence ID" value="ENSSTUP00000065265.1"/>
    <property type="gene ID" value="ENSSTUG00000028438.1"/>
</dbReference>
<feature type="domain" description="Kazal-like" evidence="8">
    <location>
        <begin position="89"/>
        <end position="144"/>
    </location>
</feature>
<dbReference type="PROSITE" id="PS00282">
    <property type="entry name" value="KAZAL_1"/>
    <property type="match status" value="1"/>
</dbReference>
<dbReference type="GeneTree" id="ENSGT01030000234799"/>
<dbReference type="PANTHER" id="PTHR47729:SF1">
    <property type="entry name" value="OVOMUCOID-LIKE-RELATED"/>
    <property type="match status" value="1"/>
</dbReference>
<accession>A0A674B1I1</accession>
<evidence type="ECO:0000256" key="3">
    <source>
        <dbReference type="ARBA" id="ARBA00022690"/>
    </source>
</evidence>
<dbReference type="CDD" id="cd01327">
    <property type="entry name" value="KAZAL_PSTI"/>
    <property type="match status" value="1"/>
</dbReference>
<evidence type="ECO:0000256" key="6">
    <source>
        <dbReference type="SAM" id="MobiDB-lite"/>
    </source>
</evidence>
<dbReference type="InParanoid" id="A0A674B1I1"/>
<dbReference type="SUPFAM" id="SSF100895">
    <property type="entry name" value="Kazal-type serine protease inhibitors"/>
    <property type="match status" value="1"/>
</dbReference>
<dbReference type="InterPro" id="IPR036058">
    <property type="entry name" value="Kazal_dom_sf"/>
</dbReference>
<feature type="region of interest" description="Disordered" evidence="6">
    <location>
        <begin position="1"/>
        <end position="22"/>
    </location>
</feature>
<evidence type="ECO:0000256" key="7">
    <source>
        <dbReference type="SAM" id="Phobius"/>
    </source>
</evidence>
<dbReference type="InterPro" id="IPR051597">
    <property type="entry name" value="Bifunctional_prot_inhibitor"/>
</dbReference>
<reference evidence="9" key="1">
    <citation type="submission" date="2025-08" db="UniProtKB">
        <authorList>
            <consortium name="Ensembl"/>
        </authorList>
    </citation>
    <scope>IDENTIFICATION</scope>
</reference>
<name>A0A674B1I1_SALTR</name>
<evidence type="ECO:0000259" key="8">
    <source>
        <dbReference type="PROSITE" id="PS51465"/>
    </source>
</evidence>